<dbReference type="OrthoDB" id="3240366at2"/>
<accession>A0A2M9CLQ0</accession>
<protein>
    <submittedName>
        <fullName evidence="2">Uncharacterized protein</fullName>
    </submittedName>
</protein>
<dbReference type="Proteomes" id="UP000228758">
    <property type="component" value="Unassembled WGS sequence"/>
</dbReference>
<keyword evidence="1" id="KW-0472">Membrane</keyword>
<reference evidence="2 3" key="1">
    <citation type="submission" date="2017-11" db="EMBL/GenBank/DDBJ databases">
        <title>Genomic Encyclopedia of Archaeal and Bacterial Type Strains, Phase II (KMG-II): From Individual Species to Whole Genera.</title>
        <authorList>
            <person name="Goeker M."/>
        </authorList>
    </citation>
    <scope>NUCLEOTIDE SEQUENCE [LARGE SCALE GENOMIC DNA]</scope>
    <source>
        <strain evidence="2 3">DSM 27393</strain>
    </source>
</reference>
<sequence length="219" mass="23068">MNARPAPDDDAPLDPAAMLALIQTQQSEMERRMAAATPWIVAAWGIAWVVGFGALFLIDGARPGFAIPLPVAVGTFIALMIAAVIASAVLGARMGRGVKQTKEANFNGAVFGVTGSASFFAMYVFAVGLTRNGMDPDLLNIFFPTSSALIVGIFYALAGGFWRIVPMIWMGAWIALVGLVAPFFGYPHHYLFFALAGGGGFLVGGIVAAALLRSGRWVV</sequence>
<feature type="transmembrane region" description="Helical" evidence="1">
    <location>
        <begin position="138"/>
        <end position="157"/>
    </location>
</feature>
<feature type="transmembrane region" description="Helical" evidence="1">
    <location>
        <begin position="164"/>
        <end position="184"/>
    </location>
</feature>
<feature type="transmembrane region" description="Helical" evidence="1">
    <location>
        <begin position="70"/>
        <end position="92"/>
    </location>
</feature>
<keyword evidence="1" id="KW-1133">Transmembrane helix</keyword>
<dbReference type="RefSeq" id="WP_100364978.1">
    <property type="nucleotide sequence ID" value="NZ_PGFF01000001.1"/>
</dbReference>
<evidence type="ECO:0000313" key="2">
    <source>
        <dbReference type="EMBL" id="PJJ72827.1"/>
    </source>
</evidence>
<feature type="transmembrane region" description="Helical" evidence="1">
    <location>
        <begin position="190"/>
        <end position="212"/>
    </location>
</feature>
<dbReference type="AlphaFoldDB" id="A0A2M9CLQ0"/>
<keyword evidence="3" id="KW-1185">Reference proteome</keyword>
<dbReference type="EMBL" id="PGFF01000001">
    <property type="protein sequence ID" value="PJJ72827.1"/>
    <property type="molecule type" value="Genomic_DNA"/>
</dbReference>
<gene>
    <name evidence="2" type="ORF">CLV46_2404</name>
</gene>
<organism evidence="2 3">
    <name type="scientific">Diaminobutyricimonas aerilata</name>
    <dbReference type="NCBI Taxonomy" id="1162967"/>
    <lineage>
        <taxon>Bacteria</taxon>
        <taxon>Bacillati</taxon>
        <taxon>Actinomycetota</taxon>
        <taxon>Actinomycetes</taxon>
        <taxon>Micrococcales</taxon>
        <taxon>Microbacteriaceae</taxon>
        <taxon>Diaminobutyricimonas</taxon>
    </lineage>
</organism>
<feature type="transmembrane region" description="Helical" evidence="1">
    <location>
        <begin position="104"/>
        <end position="126"/>
    </location>
</feature>
<comment type="caution">
    <text evidence="2">The sequence shown here is derived from an EMBL/GenBank/DDBJ whole genome shotgun (WGS) entry which is preliminary data.</text>
</comment>
<evidence type="ECO:0000256" key="1">
    <source>
        <dbReference type="SAM" id="Phobius"/>
    </source>
</evidence>
<keyword evidence="1" id="KW-0812">Transmembrane</keyword>
<feature type="transmembrane region" description="Helical" evidence="1">
    <location>
        <begin position="39"/>
        <end position="58"/>
    </location>
</feature>
<proteinExistence type="predicted"/>
<evidence type="ECO:0000313" key="3">
    <source>
        <dbReference type="Proteomes" id="UP000228758"/>
    </source>
</evidence>
<name>A0A2M9CLQ0_9MICO</name>